<feature type="active site" description="O-(5'-phospho-DNA)-serine intermediate" evidence="5 6">
    <location>
        <position position="23"/>
    </location>
</feature>
<evidence type="ECO:0000256" key="2">
    <source>
        <dbReference type="ARBA" id="ARBA00022908"/>
    </source>
</evidence>
<dbReference type="AlphaFoldDB" id="A0A2A3ZAT1"/>
<comment type="similarity">
    <text evidence="1">Belongs to the site-specific recombinase resolvase family.</text>
</comment>
<evidence type="ECO:0000313" key="11">
    <source>
        <dbReference type="Proteomes" id="UP000217720"/>
    </source>
</evidence>
<evidence type="ECO:0000256" key="4">
    <source>
        <dbReference type="ARBA" id="ARBA00023172"/>
    </source>
</evidence>
<dbReference type="PANTHER" id="PTHR30461:SF26">
    <property type="entry name" value="RESOLVASE HOMOLOG YNEB"/>
    <property type="match status" value="1"/>
</dbReference>
<evidence type="ECO:0000256" key="1">
    <source>
        <dbReference type="ARBA" id="ARBA00009913"/>
    </source>
</evidence>
<accession>A0A2H1KMG5</accession>
<sequence>MPTDSENPSDALFGQTLGYVRVSSADQNPGRQYETLGWCDKTFEDKVSGKSRANRAGLNKLIDYAREGDHIRVASLDRLGRDTRDLYSLVDTLTGKGCTVTFVSENITVSKDGSSPMQELFLTFLSGMAQFERARILERQREGIELAKAQGVYQRKLTDEDVQACRAMVDMGISVAEVARRYEVSRQTLYSALKGAGAYSPADR</sequence>
<evidence type="ECO:0000313" key="12">
    <source>
        <dbReference type="Proteomes" id="UP000218377"/>
    </source>
</evidence>
<keyword evidence="2" id="KW-0229">DNA integration</keyword>
<dbReference type="GO" id="GO:0000150">
    <property type="term" value="F:DNA strand exchange activity"/>
    <property type="evidence" value="ECO:0007669"/>
    <property type="project" value="InterPro"/>
</dbReference>
<organism evidence="9 11">
    <name type="scientific">Brevibacterium aurantiacum</name>
    <dbReference type="NCBI Taxonomy" id="273384"/>
    <lineage>
        <taxon>Bacteria</taxon>
        <taxon>Bacillati</taxon>
        <taxon>Actinomycetota</taxon>
        <taxon>Actinomycetes</taxon>
        <taxon>Micrococcales</taxon>
        <taxon>Brevibacteriaceae</taxon>
        <taxon>Brevibacterium</taxon>
    </lineage>
</organism>
<evidence type="ECO:0000259" key="7">
    <source>
        <dbReference type="PROSITE" id="PS51736"/>
    </source>
</evidence>
<dbReference type="EMBL" id="NRGX01000001">
    <property type="protein sequence ID" value="PCC17189.1"/>
    <property type="molecule type" value="Genomic_DNA"/>
</dbReference>
<dbReference type="PANTHER" id="PTHR30461">
    <property type="entry name" value="DNA-INVERTASE FROM LAMBDOID PROPHAGE"/>
    <property type="match status" value="1"/>
</dbReference>
<dbReference type="Pfam" id="PF00239">
    <property type="entry name" value="Resolvase"/>
    <property type="match status" value="1"/>
</dbReference>
<dbReference type="EMBL" id="NRGO01000027">
    <property type="protein sequence ID" value="PCC48686.1"/>
    <property type="molecule type" value="Genomic_DNA"/>
</dbReference>
<dbReference type="InterPro" id="IPR006120">
    <property type="entry name" value="Resolvase_HTH_dom"/>
</dbReference>
<protein>
    <submittedName>
        <fullName evidence="9">Resolvase</fullName>
    </submittedName>
    <submittedName>
        <fullName evidence="10">Site-specific DNA recombinase</fullName>
    </submittedName>
</protein>
<dbReference type="RefSeq" id="WP_096157285.1">
    <property type="nucleotide sequence ID" value="NZ_FXZI01000012.1"/>
</dbReference>
<evidence type="ECO:0000313" key="8">
    <source>
        <dbReference type="EMBL" id="PCC17189.1"/>
    </source>
</evidence>
<dbReference type="InterPro" id="IPR036162">
    <property type="entry name" value="Resolvase-like_N_sf"/>
</dbReference>
<name>A0A2A3ZAT1_BREAU</name>
<evidence type="ECO:0000313" key="9">
    <source>
        <dbReference type="EMBL" id="PCC48686.1"/>
    </source>
</evidence>
<dbReference type="CDD" id="cd03768">
    <property type="entry name" value="SR_ResInv"/>
    <property type="match status" value="1"/>
</dbReference>
<dbReference type="InterPro" id="IPR050639">
    <property type="entry name" value="SSR_resolvase"/>
</dbReference>
<proteinExistence type="inferred from homology"/>
<dbReference type="SUPFAM" id="SSF53041">
    <property type="entry name" value="Resolvase-like"/>
    <property type="match status" value="1"/>
</dbReference>
<dbReference type="InterPro" id="IPR006119">
    <property type="entry name" value="Resolv_N"/>
</dbReference>
<dbReference type="Gene3D" id="1.10.10.60">
    <property type="entry name" value="Homeodomain-like"/>
    <property type="match status" value="1"/>
</dbReference>
<reference evidence="10 13" key="2">
    <citation type="submission" date="2017-03" db="EMBL/GenBank/DDBJ databases">
        <authorList>
            <person name="Afonso C.L."/>
            <person name="Miller P.J."/>
            <person name="Scott M.A."/>
            <person name="Spackman E."/>
            <person name="Goraichik I."/>
            <person name="Dimitrov K.M."/>
            <person name="Suarez D.L."/>
            <person name="Swayne D.E."/>
        </authorList>
    </citation>
    <scope>NUCLEOTIDE SEQUENCE [LARGE SCALE GENOMIC DNA]</scope>
    <source>
        <strain evidence="10">8</strain>
        <strain evidence="13">8(6)</strain>
    </source>
</reference>
<dbReference type="EMBL" id="FXZI01000012">
    <property type="protein sequence ID" value="SMY00788.1"/>
    <property type="molecule type" value="Genomic_DNA"/>
</dbReference>
<keyword evidence="3" id="KW-0238">DNA-binding</keyword>
<dbReference type="PROSITE" id="PS00397">
    <property type="entry name" value="RECOMBINASES_1"/>
    <property type="match status" value="1"/>
</dbReference>
<dbReference type="InterPro" id="IPR009057">
    <property type="entry name" value="Homeodomain-like_sf"/>
</dbReference>
<dbReference type="Proteomes" id="UP000234300">
    <property type="component" value="Unassembled WGS sequence"/>
</dbReference>
<evidence type="ECO:0000256" key="5">
    <source>
        <dbReference type="PIRSR" id="PIRSR606118-50"/>
    </source>
</evidence>
<dbReference type="Gene3D" id="3.40.50.1390">
    <property type="entry name" value="Resolvase, N-terminal catalytic domain"/>
    <property type="match status" value="1"/>
</dbReference>
<dbReference type="InterPro" id="IPR006118">
    <property type="entry name" value="Recombinase_CS"/>
</dbReference>
<dbReference type="CDD" id="cd00569">
    <property type="entry name" value="HTH_Hin_like"/>
    <property type="match status" value="1"/>
</dbReference>
<gene>
    <name evidence="10" type="ORF">BAURA86_02982</name>
    <name evidence="9" type="ORF">CIK62_16630</name>
    <name evidence="8" type="ORF">CIK79_02070</name>
</gene>
<dbReference type="Pfam" id="PF02796">
    <property type="entry name" value="HTH_7"/>
    <property type="match status" value="1"/>
</dbReference>
<evidence type="ECO:0000313" key="13">
    <source>
        <dbReference type="Proteomes" id="UP000234300"/>
    </source>
</evidence>
<evidence type="ECO:0000256" key="3">
    <source>
        <dbReference type="ARBA" id="ARBA00023125"/>
    </source>
</evidence>
<evidence type="ECO:0000256" key="6">
    <source>
        <dbReference type="PROSITE-ProRule" id="PRU10137"/>
    </source>
</evidence>
<dbReference type="GO" id="GO:0003677">
    <property type="term" value="F:DNA binding"/>
    <property type="evidence" value="ECO:0007669"/>
    <property type="project" value="UniProtKB-KW"/>
</dbReference>
<evidence type="ECO:0000313" key="10">
    <source>
        <dbReference type="EMBL" id="SMY00788.1"/>
    </source>
</evidence>
<reference evidence="11 12" key="1">
    <citation type="journal article" date="2017" name="Elife">
        <title>Extensive horizontal gene transfer in cheese-associated bacteria.</title>
        <authorList>
            <person name="Bonham K.S."/>
            <person name="Wolfe B.E."/>
            <person name="Dutton R.J."/>
        </authorList>
    </citation>
    <scope>NUCLEOTIDE SEQUENCE [LARGE SCALE GENOMIC DNA]</scope>
    <source>
        <strain evidence="9 11">900_6</strain>
        <strain evidence="8 12">JB5</strain>
    </source>
</reference>
<dbReference type="Proteomes" id="UP000218377">
    <property type="component" value="Unassembled WGS sequence"/>
</dbReference>
<keyword evidence="4" id="KW-0233">DNA recombination</keyword>
<feature type="domain" description="Resolvase/invertase-type recombinase catalytic" evidence="7">
    <location>
        <begin position="15"/>
        <end position="151"/>
    </location>
</feature>
<dbReference type="PROSITE" id="PS51736">
    <property type="entry name" value="RECOMBINASES_3"/>
    <property type="match status" value="1"/>
</dbReference>
<accession>A0A2A3ZAT1</accession>
<dbReference type="SMART" id="SM00857">
    <property type="entry name" value="Resolvase"/>
    <property type="match status" value="1"/>
</dbReference>
<dbReference type="GO" id="GO:0015074">
    <property type="term" value="P:DNA integration"/>
    <property type="evidence" value="ECO:0007669"/>
    <property type="project" value="UniProtKB-KW"/>
</dbReference>
<dbReference type="SUPFAM" id="SSF46689">
    <property type="entry name" value="Homeodomain-like"/>
    <property type="match status" value="1"/>
</dbReference>
<dbReference type="Proteomes" id="UP000217720">
    <property type="component" value="Unassembled WGS sequence"/>
</dbReference>